<comment type="similarity">
    <text evidence="2">Belongs to the AzlC family.</text>
</comment>
<keyword evidence="5 8" id="KW-0812">Transmembrane</keyword>
<evidence type="ECO:0000256" key="7">
    <source>
        <dbReference type="ARBA" id="ARBA00023136"/>
    </source>
</evidence>
<reference evidence="9 10" key="1">
    <citation type="submission" date="2020-04" db="EMBL/GenBank/DDBJ databases">
        <title>Novel Paenibacillus strain UniB2 isolated from commercial digestive syrup.</title>
        <authorList>
            <person name="Thorat V."/>
            <person name="Kirdat K."/>
            <person name="Tiwarekar B."/>
            <person name="Yadav A."/>
        </authorList>
    </citation>
    <scope>NUCLEOTIDE SEQUENCE [LARGE SCALE GENOMIC DNA]</scope>
    <source>
        <strain evidence="9 10">UniB2</strain>
    </source>
</reference>
<keyword evidence="7 8" id="KW-0472">Membrane</keyword>
<evidence type="ECO:0000256" key="8">
    <source>
        <dbReference type="SAM" id="Phobius"/>
    </source>
</evidence>
<evidence type="ECO:0000256" key="1">
    <source>
        <dbReference type="ARBA" id="ARBA00004651"/>
    </source>
</evidence>
<organism evidence="9 10">
    <name type="scientific">Paenibacillus albicereus</name>
    <dbReference type="NCBI Taxonomy" id="2726185"/>
    <lineage>
        <taxon>Bacteria</taxon>
        <taxon>Bacillati</taxon>
        <taxon>Bacillota</taxon>
        <taxon>Bacilli</taxon>
        <taxon>Bacillales</taxon>
        <taxon>Paenibacillaceae</taxon>
        <taxon>Paenibacillus</taxon>
    </lineage>
</organism>
<gene>
    <name evidence="9" type="ORF">HGI30_03515</name>
</gene>
<evidence type="ECO:0000256" key="5">
    <source>
        <dbReference type="ARBA" id="ARBA00022692"/>
    </source>
</evidence>
<keyword evidence="10" id="KW-1185">Reference proteome</keyword>
<dbReference type="PANTHER" id="PTHR34979:SF1">
    <property type="entry name" value="INNER MEMBRANE PROTEIN YGAZ"/>
    <property type="match status" value="1"/>
</dbReference>
<feature type="transmembrane region" description="Helical" evidence="8">
    <location>
        <begin position="207"/>
        <end position="240"/>
    </location>
</feature>
<dbReference type="GO" id="GO:1903785">
    <property type="term" value="P:L-valine transmembrane transport"/>
    <property type="evidence" value="ECO:0007669"/>
    <property type="project" value="TreeGrafter"/>
</dbReference>
<dbReference type="KEGG" id="palr:HGI30_03515"/>
<keyword evidence="6 8" id="KW-1133">Transmembrane helix</keyword>
<feature type="transmembrane region" description="Helical" evidence="8">
    <location>
        <begin position="177"/>
        <end position="195"/>
    </location>
</feature>
<dbReference type="InterPro" id="IPR011606">
    <property type="entry name" value="Brnchd-chn_aa_trnsp_permease"/>
</dbReference>
<evidence type="ECO:0000256" key="3">
    <source>
        <dbReference type="ARBA" id="ARBA00022448"/>
    </source>
</evidence>
<evidence type="ECO:0000313" key="9">
    <source>
        <dbReference type="EMBL" id="QJC50735.1"/>
    </source>
</evidence>
<accession>A0A6H2GTL8</accession>
<sequence length="246" mass="25273">MPSIYESASASTGAGTNASDSFLQGVRDCLPTLLGYLGIGFAFGIVAVGSGLSVLEAGLLAVFVYAGAAQFVMVGLLAAGAPLSAVILTTFIVNLRHLLMSLAIAPHLTRYPLLRTLGFGALLTDETFGVATVRLGATGRLSGAWMDGLNVTAYLCWIAACVLGAAGGRWIEHPEALGLDFALPAMFAALLVLQLQQAPRGKLRHRLLLLGCVAAVMAACLPVMPSHLAVLVSTVLAAALGAATDR</sequence>
<feature type="transmembrane region" description="Helical" evidence="8">
    <location>
        <begin position="33"/>
        <end position="52"/>
    </location>
</feature>
<evidence type="ECO:0000256" key="2">
    <source>
        <dbReference type="ARBA" id="ARBA00010735"/>
    </source>
</evidence>
<evidence type="ECO:0000256" key="6">
    <source>
        <dbReference type="ARBA" id="ARBA00022989"/>
    </source>
</evidence>
<dbReference type="RefSeq" id="WP_168906390.1">
    <property type="nucleotide sequence ID" value="NZ_CP051428.1"/>
</dbReference>
<evidence type="ECO:0000313" key="10">
    <source>
        <dbReference type="Proteomes" id="UP000502136"/>
    </source>
</evidence>
<dbReference type="Proteomes" id="UP000502136">
    <property type="component" value="Chromosome"/>
</dbReference>
<keyword evidence="3" id="KW-0813">Transport</keyword>
<dbReference type="PANTHER" id="PTHR34979">
    <property type="entry name" value="INNER MEMBRANE PROTEIN YGAZ"/>
    <property type="match status" value="1"/>
</dbReference>
<dbReference type="EMBL" id="CP051428">
    <property type="protein sequence ID" value="QJC50735.1"/>
    <property type="molecule type" value="Genomic_DNA"/>
</dbReference>
<feature type="transmembrane region" description="Helical" evidence="8">
    <location>
        <begin position="151"/>
        <end position="171"/>
    </location>
</feature>
<protein>
    <submittedName>
        <fullName evidence="9">AzlC family ABC transporter permease</fullName>
    </submittedName>
</protein>
<dbReference type="AlphaFoldDB" id="A0A6H2GTL8"/>
<dbReference type="Pfam" id="PF03591">
    <property type="entry name" value="AzlC"/>
    <property type="match status" value="1"/>
</dbReference>
<proteinExistence type="inferred from homology"/>
<evidence type="ECO:0000256" key="4">
    <source>
        <dbReference type="ARBA" id="ARBA00022475"/>
    </source>
</evidence>
<dbReference type="GO" id="GO:0005886">
    <property type="term" value="C:plasma membrane"/>
    <property type="evidence" value="ECO:0007669"/>
    <property type="project" value="UniProtKB-SubCell"/>
</dbReference>
<keyword evidence="4" id="KW-1003">Cell membrane</keyword>
<name>A0A6H2GTL8_9BACL</name>
<comment type="subcellular location">
    <subcellularLocation>
        <location evidence="1">Cell membrane</location>
        <topology evidence="1">Multi-pass membrane protein</topology>
    </subcellularLocation>
</comment>